<keyword evidence="3" id="KW-1185">Reference proteome</keyword>
<feature type="compositionally biased region" description="Polar residues" evidence="1">
    <location>
        <begin position="164"/>
        <end position="173"/>
    </location>
</feature>
<accession>A0ABR0KLQ7</accession>
<protein>
    <submittedName>
        <fullName evidence="2">Uncharacterized protein</fullName>
    </submittedName>
</protein>
<proteinExistence type="predicted"/>
<sequence>MPPSGTEQMIQVENNDVIQDLETSTNAAQPTSSREVTNFQPSDQWHAVQDPNLPMLRMVPLPDNLPSVEATTSAVEFDDSYLADFLRDILHPADAAADQHDIVFAPKDFLDFNIPTSYEYLDDYDLPHLGTNEHTTLPINGGGYSCRPEQPVVNLARSGHASPTGRNGLSLSAQAFKES</sequence>
<evidence type="ECO:0000256" key="1">
    <source>
        <dbReference type="SAM" id="MobiDB-lite"/>
    </source>
</evidence>
<evidence type="ECO:0000313" key="3">
    <source>
        <dbReference type="Proteomes" id="UP001345013"/>
    </source>
</evidence>
<comment type="caution">
    <text evidence="2">The sequence shown here is derived from an EMBL/GenBank/DDBJ whole genome shotgun (WGS) entry which is preliminary data.</text>
</comment>
<dbReference type="Proteomes" id="UP001345013">
    <property type="component" value="Unassembled WGS sequence"/>
</dbReference>
<organism evidence="2 3">
    <name type="scientific">Lithohypha guttulata</name>
    <dbReference type="NCBI Taxonomy" id="1690604"/>
    <lineage>
        <taxon>Eukaryota</taxon>
        <taxon>Fungi</taxon>
        <taxon>Dikarya</taxon>
        <taxon>Ascomycota</taxon>
        <taxon>Pezizomycotina</taxon>
        <taxon>Eurotiomycetes</taxon>
        <taxon>Chaetothyriomycetidae</taxon>
        <taxon>Chaetothyriales</taxon>
        <taxon>Trichomeriaceae</taxon>
        <taxon>Lithohypha</taxon>
    </lineage>
</organism>
<name>A0ABR0KLQ7_9EURO</name>
<feature type="region of interest" description="Disordered" evidence="1">
    <location>
        <begin position="157"/>
        <end position="179"/>
    </location>
</feature>
<reference evidence="2 3" key="1">
    <citation type="submission" date="2023-08" db="EMBL/GenBank/DDBJ databases">
        <title>Black Yeasts Isolated from many extreme environments.</title>
        <authorList>
            <person name="Coleine C."/>
            <person name="Stajich J.E."/>
            <person name="Selbmann L."/>
        </authorList>
    </citation>
    <scope>NUCLEOTIDE SEQUENCE [LARGE SCALE GENOMIC DNA]</scope>
    <source>
        <strain evidence="2 3">CCFEE 5885</strain>
    </source>
</reference>
<gene>
    <name evidence="2" type="ORF">LTR24_001583</name>
</gene>
<evidence type="ECO:0000313" key="2">
    <source>
        <dbReference type="EMBL" id="KAK5098955.1"/>
    </source>
</evidence>
<dbReference type="EMBL" id="JAVRRG010000012">
    <property type="protein sequence ID" value="KAK5098955.1"/>
    <property type="molecule type" value="Genomic_DNA"/>
</dbReference>